<feature type="compositionally biased region" description="Low complexity" evidence="9">
    <location>
        <begin position="43"/>
        <end position="57"/>
    </location>
</feature>
<sequence length="832" mass="94489">MASRRSRSPSAPSEGEIIESGSETKATTSQLPLNGNRVDRPPRASSPAPRSPASLSRSPRHRRSRTRTRSPSRTRSRSPYRDHRGYKRRRDDDYDRDYDYDDRRSRYEPSRRVGSRYDDSRYAGRGGQSHRRPRPYYDYDREENFGEGLRYSDESDRRREKRARTRSRSPFREVRKPKQYSGDEWESQRGDSVASRDRRRKASIEQSVSERGKAPVVARDLKSHAETQKPQVQQASETPSVRLERYAHMTGSRRGGTYSQQLCSVNNAQTTETREEQQHEEPVDEAAQLEARRKRREAIRAKYRGQATPLRLQALHIGGDGDSTTPSADTAASVASNGTLAIDAAPQSAPQTPDDSLDSISDFKVDKDDGSLNNGAPVDGADKDEVSAADYDPTMDMRAEKEKHDTRSSTEDVSAAAYDETQTTKQDILLPDAEPPRPPAKAKDPYDMFAEDDDDDMFAEDTHDTAQPTHASAMSAIPQPKELDVSMLDNWDDPEGYYNVRLGELINGRYHVQQNLGKGMFSSVVRATDSKTGGLVAIKIIRQNDTMRKAGMKEIGILEQLREADPDDKKHVIRFERYFEHKGHLCMVFENLGMNLRELVNKKGRDTGLNLTAIRVYAQQIFLGLSLFRKCNILHADLKPDNLLVNENYNVLKVCDLGSASPTTENEITPYLVSRFYRAPEIILGIPYDHAIDVWSIGCTLFEIATGKILFTGRNNNQMLRSIMECRGKYPPKLLRRGSLTHLHFDEMLNFHSQEEDKVTGRAVVRVVDFKKPTRDLRTRLMGKGTRGMTESETKELTLFLDLLERCLNLNPEKRCTPTEALRHPFISRPKV</sequence>
<dbReference type="Gene3D" id="3.30.200.20">
    <property type="entry name" value="Phosphorylase Kinase, domain 1"/>
    <property type="match status" value="1"/>
</dbReference>
<evidence type="ECO:0000256" key="7">
    <source>
        <dbReference type="ARBA" id="ARBA00023596"/>
    </source>
</evidence>
<dbReference type="Pfam" id="PF00069">
    <property type="entry name" value="Pkinase"/>
    <property type="match status" value="1"/>
</dbReference>
<dbReference type="Proteomes" id="UP000184546">
    <property type="component" value="Unassembled WGS sequence"/>
</dbReference>
<dbReference type="GeneID" id="30978107"/>
<feature type="region of interest" description="Disordered" evidence="9">
    <location>
        <begin position="1"/>
        <end position="443"/>
    </location>
</feature>
<evidence type="ECO:0000256" key="1">
    <source>
        <dbReference type="ARBA" id="ARBA00012513"/>
    </source>
</evidence>
<proteinExistence type="inferred from homology"/>
<dbReference type="PANTHER" id="PTHR24058">
    <property type="entry name" value="DUAL SPECIFICITY PROTEIN KINASE"/>
    <property type="match status" value="1"/>
</dbReference>
<gene>
    <name evidence="11" type="ORF">ASPACDRAFT_74752</name>
</gene>
<keyword evidence="6 8" id="KW-0067">ATP-binding</keyword>
<evidence type="ECO:0000313" key="11">
    <source>
        <dbReference type="EMBL" id="OJK05235.1"/>
    </source>
</evidence>
<evidence type="ECO:0000256" key="3">
    <source>
        <dbReference type="ARBA" id="ARBA00022679"/>
    </source>
</evidence>
<dbReference type="EC" id="2.7.11.1" evidence="1"/>
<feature type="compositionally biased region" description="Basic and acidic residues" evidence="9">
    <location>
        <begin position="79"/>
        <end position="93"/>
    </location>
</feature>
<feature type="compositionally biased region" description="Basic residues" evidence="9">
    <location>
        <begin position="292"/>
        <end position="303"/>
    </location>
</feature>
<dbReference type="STRING" id="690307.A0A1L9X9X2"/>
<feature type="compositionally biased region" description="Basic and acidic residues" evidence="9">
    <location>
        <begin position="208"/>
        <end position="227"/>
    </location>
</feature>
<evidence type="ECO:0000256" key="8">
    <source>
        <dbReference type="PROSITE-ProRule" id="PRU10141"/>
    </source>
</evidence>
<dbReference type="EMBL" id="KV878970">
    <property type="protein sequence ID" value="OJK05235.1"/>
    <property type="molecule type" value="Genomic_DNA"/>
</dbReference>
<feature type="compositionally biased region" description="Basic residues" evidence="9">
    <location>
        <begin position="159"/>
        <end position="169"/>
    </location>
</feature>
<dbReference type="InterPro" id="IPR017441">
    <property type="entry name" value="Protein_kinase_ATP_BS"/>
</dbReference>
<dbReference type="Gene3D" id="1.10.510.10">
    <property type="entry name" value="Transferase(Phosphotransferase) domain 1"/>
    <property type="match status" value="1"/>
</dbReference>
<dbReference type="GO" id="GO:0004674">
    <property type="term" value="F:protein serine/threonine kinase activity"/>
    <property type="evidence" value="ECO:0007669"/>
    <property type="project" value="UniProtKB-KW"/>
</dbReference>
<evidence type="ECO:0000256" key="9">
    <source>
        <dbReference type="SAM" id="MobiDB-lite"/>
    </source>
</evidence>
<keyword evidence="4 8" id="KW-0547">Nucleotide-binding</keyword>
<evidence type="ECO:0000259" key="10">
    <source>
        <dbReference type="PROSITE" id="PS50011"/>
    </source>
</evidence>
<dbReference type="InterPro" id="IPR008271">
    <property type="entry name" value="Ser/Thr_kinase_AS"/>
</dbReference>
<dbReference type="PROSITE" id="PS00107">
    <property type="entry name" value="PROTEIN_KINASE_ATP"/>
    <property type="match status" value="1"/>
</dbReference>
<dbReference type="PROSITE" id="PS00108">
    <property type="entry name" value="PROTEIN_KINASE_ST"/>
    <property type="match status" value="1"/>
</dbReference>
<feature type="compositionally biased region" description="Basic and acidic residues" evidence="9">
    <location>
        <begin position="395"/>
        <end position="410"/>
    </location>
</feature>
<feature type="compositionally biased region" description="Polar residues" evidence="9">
    <location>
        <begin position="322"/>
        <end position="339"/>
    </location>
</feature>
<name>A0A1L9X9X2_ASPA1</name>
<feature type="compositionally biased region" description="Basic and acidic residues" evidence="9">
    <location>
        <begin position="272"/>
        <end position="281"/>
    </location>
</feature>
<evidence type="ECO:0000256" key="4">
    <source>
        <dbReference type="ARBA" id="ARBA00022741"/>
    </source>
</evidence>
<dbReference type="RefSeq" id="XP_020061574.1">
    <property type="nucleotide sequence ID" value="XM_020204293.1"/>
</dbReference>
<evidence type="ECO:0000256" key="5">
    <source>
        <dbReference type="ARBA" id="ARBA00022777"/>
    </source>
</evidence>
<organism evidence="11 12">
    <name type="scientific">Aspergillus aculeatus (strain ATCC 16872 / CBS 172.66 / WB 5094)</name>
    <dbReference type="NCBI Taxonomy" id="690307"/>
    <lineage>
        <taxon>Eukaryota</taxon>
        <taxon>Fungi</taxon>
        <taxon>Dikarya</taxon>
        <taxon>Ascomycota</taxon>
        <taxon>Pezizomycotina</taxon>
        <taxon>Eurotiomycetes</taxon>
        <taxon>Eurotiomycetidae</taxon>
        <taxon>Eurotiales</taxon>
        <taxon>Aspergillaceae</taxon>
        <taxon>Aspergillus</taxon>
        <taxon>Aspergillus subgen. Circumdati</taxon>
    </lineage>
</organism>
<dbReference type="VEuPathDB" id="FungiDB:ASPACDRAFT_74752"/>
<dbReference type="InterPro" id="IPR050494">
    <property type="entry name" value="Ser_Thr_dual-spec_kinase"/>
</dbReference>
<feature type="compositionally biased region" description="Basic and acidic residues" evidence="9">
    <location>
        <begin position="361"/>
        <end position="370"/>
    </location>
</feature>
<dbReference type="InterPro" id="IPR000719">
    <property type="entry name" value="Prot_kinase_dom"/>
</dbReference>
<dbReference type="AlphaFoldDB" id="A0A1L9X9X2"/>
<dbReference type="InterPro" id="IPR044092">
    <property type="entry name" value="STKc_PRP4"/>
</dbReference>
<dbReference type="SMART" id="SM00220">
    <property type="entry name" value="S_TKc"/>
    <property type="match status" value="1"/>
</dbReference>
<feature type="binding site" evidence="8">
    <location>
        <position position="539"/>
    </location>
    <ligand>
        <name>ATP</name>
        <dbReference type="ChEBI" id="CHEBI:30616"/>
    </ligand>
</feature>
<feature type="compositionally biased region" description="Polar residues" evidence="9">
    <location>
        <begin position="228"/>
        <end position="239"/>
    </location>
</feature>
<accession>A0A1L9X9X2</accession>
<keyword evidence="3" id="KW-0808">Transferase</keyword>
<dbReference type="OrthoDB" id="9332038at2759"/>
<feature type="domain" description="Protein kinase" evidence="10">
    <location>
        <begin position="510"/>
        <end position="827"/>
    </location>
</feature>
<reference evidence="12" key="1">
    <citation type="journal article" date="2017" name="Genome Biol.">
        <title>Comparative genomics reveals high biological diversity and specific adaptations in the industrially and medically important fungal genus Aspergillus.</title>
        <authorList>
            <person name="de Vries R.P."/>
            <person name="Riley R."/>
            <person name="Wiebenga A."/>
            <person name="Aguilar-Osorio G."/>
            <person name="Amillis S."/>
            <person name="Uchima C.A."/>
            <person name="Anderluh G."/>
            <person name="Asadollahi M."/>
            <person name="Askin M."/>
            <person name="Barry K."/>
            <person name="Battaglia E."/>
            <person name="Bayram O."/>
            <person name="Benocci T."/>
            <person name="Braus-Stromeyer S.A."/>
            <person name="Caldana C."/>
            <person name="Canovas D."/>
            <person name="Cerqueira G.C."/>
            <person name="Chen F."/>
            <person name="Chen W."/>
            <person name="Choi C."/>
            <person name="Clum A."/>
            <person name="Dos Santos R.A."/>
            <person name="Damasio A.R."/>
            <person name="Diallinas G."/>
            <person name="Emri T."/>
            <person name="Fekete E."/>
            <person name="Flipphi M."/>
            <person name="Freyberg S."/>
            <person name="Gallo A."/>
            <person name="Gournas C."/>
            <person name="Habgood R."/>
            <person name="Hainaut M."/>
            <person name="Harispe M.L."/>
            <person name="Henrissat B."/>
            <person name="Hilden K.S."/>
            <person name="Hope R."/>
            <person name="Hossain A."/>
            <person name="Karabika E."/>
            <person name="Karaffa L."/>
            <person name="Karanyi Z."/>
            <person name="Krasevec N."/>
            <person name="Kuo A."/>
            <person name="Kusch H."/>
            <person name="LaButti K."/>
            <person name="Lagendijk E.L."/>
            <person name="Lapidus A."/>
            <person name="Levasseur A."/>
            <person name="Lindquist E."/>
            <person name="Lipzen A."/>
            <person name="Logrieco A.F."/>
            <person name="MacCabe A."/>
            <person name="Maekelae M.R."/>
            <person name="Malavazi I."/>
            <person name="Melin P."/>
            <person name="Meyer V."/>
            <person name="Mielnichuk N."/>
            <person name="Miskei M."/>
            <person name="Molnar A.P."/>
            <person name="Mule G."/>
            <person name="Ngan C.Y."/>
            <person name="Orejas M."/>
            <person name="Orosz E."/>
            <person name="Ouedraogo J.P."/>
            <person name="Overkamp K.M."/>
            <person name="Park H.-S."/>
            <person name="Perrone G."/>
            <person name="Piumi F."/>
            <person name="Punt P.J."/>
            <person name="Ram A.F."/>
            <person name="Ramon A."/>
            <person name="Rauscher S."/>
            <person name="Record E."/>
            <person name="Riano-Pachon D.M."/>
            <person name="Robert V."/>
            <person name="Roehrig J."/>
            <person name="Ruller R."/>
            <person name="Salamov A."/>
            <person name="Salih N.S."/>
            <person name="Samson R.A."/>
            <person name="Sandor E."/>
            <person name="Sanguinetti M."/>
            <person name="Schuetze T."/>
            <person name="Sepcic K."/>
            <person name="Shelest E."/>
            <person name="Sherlock G."/>
            <person name="Sophianopoulou V."/>
            <person name="Squina F.M."/>
            <person name="Sun H."/>
            <person name="Susca A."/>
            <person name="Todd R.B."/>
            <person name="Tsang A."/>
            <person name="Unkles S.E."/>
            <person name="van de Wiele N."/>
            <person name="van Rossen-Uffink D."/>
            <person name="Oliveira J.V."/>
            <person name="Vesth T.C."/>
            <person name="Visser J."/>
            <person name="Yu J.-H."/>
            <person name="Zhou M."/>
            <person name="Andersen M.R."/>
            <person name="Archer D.B."/>
            <person name="Baker S.E."/>
            <person name="Benoit I."/>
            <person name="Brakhage A.A."/>
            <person name="Braus G.H."/>
            <person name="Fischer R."/>
            <person name="Frisvad J.C."/>
            <person name="Goldman G.H."/>
            <person name="Houbraken J."/>
            <person name="Oakley B."/>
            <person name="Pocsi I."/>
            <person name="Scazzocchio C."/>
            <person name="Seiboth B."/>
            <person name="vanKuyk P.A."/>
            <person name="Wortman J."/>
            <person name="Dyer P.S."/>
            <person name="Grigoriev I.V."/>
        </authorList>
    </citation>
    <scope>NUCLEOTIDE SEQUENCE [LARGE SCALE GENOMIC DNA]</scope>
    <source>
        <strain evidence="12">ATCC 16872 / CBS 172.66 / WB 5094</strain>
    </source>
</reference>
<keyword evidence="2" id="KW-0723">Serine/threonine-protein kinase</keyword>
<evidence type="ECO:0000256" key="6">
    <source>
        <dbReference type="ARBA" id="ARBA00022840"/>
    </source>
</evidence>
<feature type="compositionally biased region" description="Polar residues" evidence="9">
    <location>
        <begin position="257"/>
        <end position="268"/>
    </location>
</feature>
<keyword evidence="12" id="KW-1185">Reference proteome</keyword>
<feature type="compositionally biased region" description="Basic residues" evidence="9">
    <location>
        <begin position="58"/>
        <end position="78"/>
    </location>
</feature>
<comment type="similarity">
    <text evidence="7">Belongs to the protein kinase superfamily. CMGC Ser/Thr protein kinase family.</text>
</comment>
<dbReference type="CDD" id="cd14135">
    <property type="entry name" value="STKc_PRP4"/>
    <property type="match status" value="1"/>
</dbReference>
<protein>
    <recommendedName>
        <fullName evidence="1">non-specific serine/threonine protein kinase</fullName>
        <ecNumber evidence="1">2.7.11.1</ecNumber>
    </recommendedName>
</protein>
<dbReference type="GO" id="GO:0005524">
    <property type="term" value="F:ATP binding"/>
    <property type="evidence" value="ECO:0007669"/>
    <property type="project" value="UniProtKB-UniRule"/>
</dbReference>
<feature type="compositionally biased region" description="Basic and acidic residues" evidence="9">
    <location>
        <begin position="101"/>
        <end position="122"/>
    </location>
</feature>
<dbReference type="PROSITE" id="PS50011">
    <property type="entry name" value="PROTEIN_KINASE_DOM"/>
    <property type="match status" value="1"/>
</dbReference>
<keyword evidence="5" id="KW-0418">Kinase</keyword>
<feature type="compositionally biased region" description="Polar residues" evidence="9">
    <location>
        <begin position="24"/>
        <end position="33"/>
    </location>
</feature>
<evidence type="ECO:0000256" key="2">
    <source>
        <dbReference type="ARBA" id="ARBA00022527"/>
    </source>
</evidence>
<feature type="compositionally biased region" description="Basic and acidic residues" evidence="9">
    <location>
        <begin position="135"/>
        <end position="158"/>
    </location>
</feature>
<dbReference type="PANTHER" id="PTHR24058:SF103">
    <property type="entry name" value="SERINE_THREONINE-PROTEIN KINASE PRP4 HOMOLOG"/>
    <property type="match status" value="1"/>
</dbReference>
<dbReference type="GO" id="GO:0045292">
    <property type="term" value="P:mRNA cis splicing, via spliceosome"/>
    <property type="evidence" value="ECO:0007669"/>
    <property type="project" value="InterPro"/>
</dbReference>
<dbReference type="InterPro" id="IPR011009">
    <property type="entry name" value="Kinase-like_dom_sf"/>
</dbReference>
<dbReference type="SUPFAM" id="SSF56112">
    <property type="entry name" value="Protein kinase-like (PK-like)"/>
    <property type="match status" value="1"/>
</dbReference>
<feature type="compositionally biased region" description="Low complexity" evidence="9">
    <location>
        <begin position="8"/>
        <end position="23"/>
    </location>
</feature>
<evidence type="ECO:0000313" key="12">
    <source>
        <dbReference type="Proteomes" id="UP000184546"/>
    </source>
</evidence>
<dbReference type="OMA" id="YYNVMLG"/>
<dbReference type="FunFam" id="1.10.510.10:FF:000078">
    <property type="entry name" value="Serine/threonine-protein kinase PRP4 homolog"/>
    <property type="match status" value="1"/>
</dbReference>